<dbReference type="eggNOG" id="ENOG5033SJS">
    <property type="taxonomic scope" value="Bacteria"/>
</dbReference>
<dbReference type="Pfam" id="PF09346">
    <property type="entry name" value="SMI1_KNR4"/>
    <property type="match status" value="1"/>
</dbReference>
<dbReference type="EMBL" id="ATMT01000104">
    <property type="protein sequence ID" value="EPY03836.1"/>
    <property type="molecule type" value="Genomic_DNA"/>
</dbReference>
<protein>
    <recommendedName>
        <fullName evidence="1">Knr4/Smi1-like domain-containing protein</fullName>
    </recommendedName>
</protein>
<accession>S9TNE0</accession>
<evidence type="ECO:0000259" key="1">
    <source>
        <dbReference type="Pfam" id="PF09346"/>
    </source>
</evidence>
<feature type="domain" description="Knr4/Smi1-like" evidence="1">
    <location>
        <begin position="63"/>
        <end position="186"/>
    </location>
</feature>
<dbReference type="Proteomes" id="UP000015344">
    <property type="component" value="Unassembled WGS sequence"/>
</dbReference>
<dbReference type="InterPro" id="IPR018958">
    <property type="entry name" value="Knr4/Smi1-like_dom"/>
</dbReference>
<gene>
    <name evidence="2" type="ORF">PAALTS15_28881</name>
</gene>
<organism evidence="2 3">
    <name type="scientific">Paenibacillus alvei TS-15</name>
    <dbReference type="NCBI Taxonomy" id="1117108"/>
    <lineage>
        <taxon>Bacteria</taxon>
        <taxon>Bacillati</taxon>
        <taxon>Bacillota</taxon>
        <taxon>Bacilli</taxon>
        <taxon>Bacillales</taxon>
        <taxon>Paenibacillaceae</taxon>
        <taxon>Paenibacillus</taxon>
    </lineage>
</organism>
<dbReference type="Gene3D" id="3.40.1580.10">
    <property type="entry name" value="SMI1/KNR4-like"/>
    <property type="match status" value="1"/>
</dbReference>
<evidence type="ECO:0000313" key="2">
    <source>
        <dbReference type="EMBL" id="EPY03836.1"/>
    </source>
</evidence>
<evidence type="ECO:0000313" key="3">
    <source>
        <dbReference type="Proteomes" id="UP000015344"/>
    </source>
</evidence>
<dbReference type="AlphaFoldDB" id="S9TNE0"/>
<name>S9TNE0_PAEAL</name>
<dbReference type="PATRIC" id="fig|1117108.3.peg.5969"/>
<dbReference type="InterPro" id="IPR037883">
    <property type="entry name" value="Knr4/Smi1-like_sf"/>
</dbReference>
<sequence>MRGSYALDKRDYIKKGFEAYYRRYDQVTEDGFGRWMGPDVPGEMKATDSNEEWSIWRLVPSTVTDGDICALEKEFGLDFPEWYQAFISTYHHYFDIVPAQPVDEPLRRIQDMYNPLLCKWGYLPFAWDSEYGHILCMDLTGTDEEHYAIYEIDHEILFDFDEEKTGRDQLKASMRFLYPNFKSFFDDAFELK</sequence>
<proteinExistence type="predicted"/>
<comment type="caution">
    <text evidence="2">The sequence shown here is derived from an EMBL/GenBank/DDBJ whole genome shotgun (WGS) entry which is preliminary data.</text>
</comment>
<reference evidence="2 3" key="1">
    <citation type="submission" date="2013-05" db="EMBL/GenBank/DDBJ databases">
        <authorList>
            <person name="Strain E.A."/>
            <person name="Brown E."/>
            <person name="Allard M.W."/>
            <person name="Luo Y.L."/>
        </authorList>
    </citation>
    <scope>NUCLEOTIDE SEQUENCE [LARGE SCALE GENOMIC DNA]</scope>
    <source>
        <strain evidence="2 3">TS-15</strain>
    </source>
</reference>
<dbReference type="SUPFAM" id="SSF160631">
    <property type="entry name" value="SMI1/KNR4-like"/>
    <property type="match status" value="1"/>
</dbReference>